<dbReference type="PROSITE" id="PS50158">
    <property type="entry name" value="ZF_CCHC"/>
    <property type="match status" value="1"/>
</dbReference>
<keyword evidence="4" id="KW-1185">Reference proteome</keyword>
<dbReference type="EMBL" id="SMOL01000666">
    <property type="protein sequence ID" value="KAB2603895.1"/>
    <property type="molecule type" value="Genomic_DNA"/>
</dbReference>
<comment type="caution">
    <text evidence="3">The sequence shown here is derived from an EMBL/GenBank/DDBJ whole genome shotgun (WGS) entry which is preliminary data.</text>
</comment>
<sequence>MVGSCTNLRAPIFTGVNYELWCIRMKTIFKSHNLWSFTDEKQVLISRDAKALGLIQGAMSDKIFPRITNQETVKNAWDVLKQEFKAILFGLVNKMKMFGETLPNKRLAEKMLISLTPTYDNIVSVIAFSSLSIQNKSGSQTTGYKGKKPLKFRDKKSDFKENTRKACKICGNIHYGECRFEGKPKCHNCGRFNHFARNCRSKPEETSMFFACNSATIVKSKHVWYIDSGCSNHMTSHELGHLNFNSLQLLFDKEMVLGLPKLKKSSGVCEGCIVGKQHRDAFNKKLTWRASKHLELIHSNVCGPMQTKLNLDETIKKHKARLVAKGYT</sequence>
<dbReference type="GO" id="GO:0003676">
    <property type="term" value="F:nucleic acid binding"/>
    <property type="evidence" value="ECO:0007669"/>
    <property type="project" value="InterPro"/>
</dbReference>
<evidence type="ECO:0000313" key="4">
    <source>
        <dbReference type="Proteomes" id="UP000327157"/>
    </source>
</evidence>
<dbReference type="GO" id="GO:0008270">
    <property type="term" value="F:zinc ion binding"/>
    <property type="evidence" value="ECO:0007669"/>
    <property type="project" value="UniProtKB-KW"/>
</dbReference>
<evidence type="ECO:0000313" key="3">
    <source>
        <dbReference type="EMBL" id="KAB2603895.1"/>
    </source>
</evidence>
<dbReference type="SMART" id="SM00343">
    <property type="entry name" value="ZnF_C2HC"/>
    <property type="match status" value="1"/>
</dbReference>
<dbReference type="Pfam" id="PF14223">
    <property type="entry name" value="Retrotran_gag_2"/>
    <property type="match status" value="1"/>
</dbReference>
<reference evidence="3 4" key="2">
    <citation type="submission" date="2019-11" db="EMBL/GenBank/DDBJ databases">
        <title>A de novo genome assembly of a pear dwarfing rootstock.</title>
        <authorList>
            <person name="Wang F."/>
            <person name="Wang J."/>
            <person name="Li S."/>
            <person name="Zhang Y."/>
            <person name="Fang M."/>
            <person name="Ma L."/>
            <person name="Zhao Y."/>
            <person name="Jiang S."/>
        </authorList>
    </citation>
    <scope>NUCLEOTIDE SEQUENCE [LARGE SCALE GENOMIC DNA]</scope>
    <source>
        <strain evidence="3">S2</strain>
        <tissue evidence="3">Leaf</tissue>
    </source>
</reference>
<dbReference type="OrthoDB" id="8063676at2759"/>
<reference evidence="3 4" key="1">
    <citation type="submission" date="2019-09" db="EMBL/GenBank/DDBJ databases">
        <authorList>
            <person name="Ou C."/>
        </authorList>
    </citation>
    <scope>NUCLEOTIDE SEQUENCE [LARGE SCALE GENOMIC DNA]</scope>
    <source>
        <strain evidence="3">S2</strain>
        <tissue evidence="3">Leaf</tissue>
    </source>
</reference>
<keyword evidence="1" id="KW-0862">Zinc</keyword>
<dbReference type="PANTHER" id="PTHR35317">
    <property type="entry name" value="OS04G0629600 PROTEIN"/>
    <property type="match status" value="1"/>
</dbReference>
<keyword evidence="1" id="KW-0863">Zinc-finger</keyword>
<dbReference type="AlphaFoldDB" id="A0A5N5FL42"/>
<proteinExistence type="predicted"/>
<keyword evidence="1" id="KW-0479">Metal-binding</keyword>
<evidence type="ECO:0000259" key="2">
    <source>
        <dbReference type="PROSITE" id="PS50158"/>
    </source>
</evidence>
<evidence type="ECO:0000256" key="1">
    <source>
        <dbReference type="PROSITE-ProRule" id="PRU00047"/>
    </source>
</evidence>
<name>A0A5N5FL42_9ROSA</name>
<accession>A0A5N5FL42</accession>
<organism evidence="3 4">
    <name type="scientific">Pyrus ussuriensis x Pyrus communis</name>
    <dbReference type="NCBI Taxonomy" id="2448454"/>
    <lineage>
        <taxon>Eukaryota</taxon>
        <taxon>Viridiplantae</taxon>
        <taxon>Streptophyta</taxon>
        <taxon>Embryophyta</taxon>
        <taxon>Tracheophyta</taxon>
        <taxon>Spermatophyta</taxon>
        <taxon>Magnoliopsida</taxon>
        <taxon>eudicotyledons</taxon>
        <taxon>Gunneridae</taxon>
        <taxon>Pentapetalae</taxon>
        <taxon>rosids</taxon>
        <taxon>fabids</taxon>
        <taxon>Rosales</taxon>
        <taxon>Rosaceae</taxon>
        <taxon>Amygdaloideae</taxon>
        <taxon>Maleae</taxon>
        <taxon>Pyrus</taxon>
    </lineage>
</organism>
<dbReference type="PANTHER" id="PTHR35317:SF35">
    <property type="entry name" value="DUF4219 DOMAIN-CONTAINING PROTEIN"/>
    <property type="match status" value="1"/>
</dbReference>
<gene>
    <name evidence="3" type="ORF">D8674_041435</name>
</gene>
<feature type="domain" description="CCHC-type" evidence="2">
    <location>
        <begin position="185"/>
        <end position="201"/>
    </location>
</feature>
<dbReference type="Pfam" id="PF13976">
    <property type="entry name" value="gag_pre-integrs"/>
    <property type="match status" value="1"/>
</dbReference>
<dbReference type="InterPro" id="IPR025724">
    <property type="entry name" value="GAG-pre-integrase_dom"/>
</dbReference>
<dbReference type="InterPro" id="IPR001878">
    <property type="entry name" value="Znf_CCHC"/>
</dbReference>
<protein>
    <recommendedName>
        <fullName evidence="2">CCHC-type domain-containing protein</fullName>
    </recommendedName>
</protein>
<dbReference type="Proteomes" id="UP000327157">
    <property type="component" value="Unassembled WGS sequence"/>
</dbReference>